<dbReference type="RefSeq" id="WP_342692457.1">
    <property type="nucleotide sequence ID" value="NZ_JBCGDP010000013.1"/>
</dbReference>
<comment type="caution">
    <text evidence="2">The sequence shown here is derived from an EMBL/GenBank/DDBJ whole genome shotgun (WGS) entry which is preliminary data.</text>
</comment>
<keyword evidence="1" id="KW-0732">Signal</keyword>
<keyword evidence="3" id="KW-1185">Reference proteome</keyword>
<organism evidence="2 3">
    <name type="scientific">Flavobacterium polysaccharolyticum</name>
    <dbReference type="NCBI Taxonomy" id="3133148"/>
    <lineage>
        <taxon>Bacteria</taxon>
        <taxon>Pseudomonadati</taxon>
        <taxon>Bacteroidota</taxon>
        <taxon>Flavobacteriia</taxon>
        <taxon>Flavobacteriales</taxon>
        <taxon>Flavobacteriaceae</taxon>
        <taxon>Flavobacterium</taxon>
    </lineage>
</organism>
<name>A0ABU9NTL4_9FLAO</name>
<dbReference type="Proteomes" id="UP001468798">
    <property type="component" value="Unassembled WGS sequence"/>
</dbReference>
<protein>
    <submittedName>
        <fullName evidence="2">Secretion protein</fullName>
    </submittedName>
</protein>
<sequence length="132" mass="14845">MKTISKLSVVALFALASLNTYAIDGDFLLNVKKRQGNEISFALNGQQKIKVTIYDINHNVLFSEKASGQKGISKTYNLDEFPEGKYYLIVTTDYKSVKHEIKVNASSAVLSKRPVLEVYLKEAEDKKLLEVK</sequence>
<feature type="signal peptide" evidence="1">
    <location>
        <begin position="1"/>
        <end position="22"/>
    </location>
</feature>
<proteinExistence type="predicted"/>
<dbReference type="EMBL" id="JBCGDP010000013">
    <property type="protein sequence ID" value="MEM0577564.1"/>
    <property type="molecule type" value="Genomic_DNA"/>
</dbReference>
<reference evidence="2 3" key="1">
    <citation type="submission" date="2024-03" db="EMBL/GenBank/DDBJ databases">
        <title>Two novel species of the genus Flavobacterium exhibiting potentially degradation of complex polysaccharides.</title>
        <authorList>
            <person name="Lian X."/>
        </authorList>
    </citation>
    <scope>NUCLEOTIDE SEQUENCE [LARGE SCALE GENOMIC DNA]</scope>
    <source>
        <strain evidence="2 3">N6</strain>
    </source>
</reference>
<dbReference type="Gene3D" id="2.60.40.3080">
    <property type="match status" value="1"/>
</dbReference>
<evidence type="ECO:0000256" key="1">
    <source>
        <dbReference type="SAM" id="SignalP"/>
    </source>
</evidence>
<feature type="chain" id="PRO_5045294589" evidence="1">
    <location>
        <begin position="23"/>
        <end position="132"/>
    </location>
</feature>
<accession>A0ABU9NTL4</accession>
<evidence type="ECO:0000313" key="3">
    <source>
        <dbReference type="Proteomes" id="UP001468798"/>
    </source>
</evidence>
<evidence type="ECO:0000313" key="2">
    <source>
        <dbReference type="EMBL" id="MEM0577564.1"/>
    </source>
</evidence>
<gene>
    <name evidence="2" type="ORF">WFZ86_13730</name>
</gene>